<dbReference type="RefSeq" id="WP_377718573.1">
    <property type="nucleotide sequence ID" value="NZ_JBHSAM010000020.1"/>
</dbReference>
<dbReference type="EMBL" id="JBHSAM010000020">
    <property type="protein sequence ID" value="MFC4099904.1"/>
    <property type="molecule type" value="Genomic_DNA"/>
</dbReference>
<keyword evidence="7" id="KW-0449">Lipoprotein</keyword>
<dbReference type="PANTHER" id="PTHR35789:SF1">
    <property type="entry name" value="SPORE GERMINATION PROTEIN B3"/>
    <property type="match status" value="1"/>
</dbReference>
<keyword evidence="11" id="KW-1185">Reference proteome</keyword>
<evidence type="ECO:0000256" key="4">
    <source>
        <dbReference type="ARBA" id="ARBA00022729"/>
    </source>
</evidence>
<reference evidence="11" key="1">
    <citation type="journal article" date="2019" name="Int. J. Syst. Evol. Microbiol.">
        <title>The Global Catalogue of Microorganisms (GCM) 10K type strain sequencing project: providing services to taxonomists for standard genome sequencing and annotation.</title>
        <authorList>
            <consortium name="The Broad Institute Genomics Platform"/>
            <consortium name="The Broad Institute Genome Sequencing Center for Infectious Disease"/>
            <person name="Wu L."/>
            <person name="Ma J."/>
        </authorList>
    </citation>
    <scope>NUCLEOTIDE SEQUENCE [LARGE SCALE GENOMIC DNA]</scope>
    <source>
        <strain evidence="11">IBRC-M 10987</strain>
    </source>
</reference>
<dbReference type="InterPro" id="IPR008844">
    <property type="entry name" value="Spore_GerAC-like"/>
</dbReference>
<keyword evidence="3" id="KW-0309">Germination</keyword>
<organism evidence="10 11">
    <name type="scientific">Paenibacillus xanthanilyticus</name>
    <dbReference type="NCBI Taxonomy" id="1783531"/>
    <lineage>
        <taxon>Bacteria</taxon>
        <taxon>Bacillati</taxon>
        <taxon>Bacillota</taxon>
        <taxon>Bacilli</taxon>
        <taxon>Bacillales</taxon>
        <taxon>Paenibacillaceae</taxon>
        <taxon>Paenibacillus</taxon>
    </lineage>
</organism>
<protein>
    <submittedName>
        <fullName evidence="10">Ger(X)C family spore germination protein</fullName>
    </submittedName>
</protein>
<evidence type="ECO:0000256" key="2">
    <source>
        <dbReference type="ARBA" id="ARBA00007886"/>
    </source>
</evidence>
<evidence type="ECO:0000259" key="9">
    <source>
        <dbReference type="Pfam" id="PF25198"/>
    </source>
</evidence>
<keyword evidence="5" id="KW-0472">Membrane</keyword>
<dbReference type="Gene3D" id="6.20.190.10">
    <property type="entry name" value="Nutrient germinant receptor protein C, domain 1"/>
    <property type="match status" value="1"/>
</dbReference>
<proteinExistence type="inferred from homology"/>
<dbReference type="Gene3D" id="3.30.300.210">
    <property type="entry name" value="Nutrient germinant receptor protein C, domain 3"/>
    <property type="match status" value="1"/>
</dbReference>
<dbReference type="InterPro" id="IPR038501">
    <property type="entry name" value="Spore_GerAC_C_sf"/>
</dbReference>
<dbReference type="Pfam" id="PF25198">
    <property type="entry name" value="Spore_GerAC_N"/>
    <property type="match status" value="1"/>
</dbReference>
<dbReference type="NCBIfam" id="TIGR02887">
    <property type="entry name" value="spore_ger_x_C"/>
    <property type="match status" value="1"/>
</dbReference>
<name>A0ABV8K281_9BACL</name>
<evidence type="ECO:0000256" key="3">
    <source>
        <dbReference type="ARBA" id="ARBA00022544"/>
    </source>
</evidence>
<dbReference type="PANTHER" id="PTHR35789">
    <property type="entry name" value="SPORE GERMINATION PROTEIN B3"/>
    <property type="match status" value="1"/>
</dbReference>
<comment type="subcellular location">
    <subcellularLocation>
        <location evidence="1">Membrane</location>
        <topology evidence="1">Lipid-anchor</topology>
    </subcellularLocation>
</comment>
<keyword evidence="4" id="KW-0732">Signal</keyword>
<gene>
    <name evidence="10" type="ORF">ACFOZ8_09550</name>
</gene>
<keyword evidence="6" id="KW-0564">Palmitate</keyword>
<evidence type="ECO:0000256" key="7">
    <source>
        <dbReference type="ARBA" id="ARBA00023288"/>
    </source>
</evidence>
<feature type="domain" description="Spore germination protein N-terminal" evidence="9">
    <location>
        <begin position="38"/>
        <end position="212"/>
    </location>
</feature>
<dbReference type="InterPro" id="IPR046953">
    <property type="entry name" value="Spore_GerAC-like_C"/>
</dbReference>
<evidence type="ECO:0000256" key="6">
    <source>
        <dbReference type="ARBA" id="ARBA00023139"/>
    </source>
</evidence>
<comment type="caution">
    <text evidence="10">The sequence shown here is derived from an EMBL/GenBank/DDBJ whole genome shotgun (WGS) entry which is preliminary data.</text>
</comment>
<evidence type="ECO:0000256" key="5">
    <source>
        <dbReference type="ARBA" id="ARBA00023136"/>
    </source>
</evidence>
<feature type="domain" description="Spore germination GerAC-like C-terminal" evidence="8">
    <location>
        <begin position="226"/>
        <end position="388"/>
    </location>
</feature>
<evidence type="ECO:0000313" key="11">
    <source>
        <dbReference type="Proteomes" id="UP001595715"/>
    </source>
</evidence>
<accession>A0ABV8K281</accession>
<dbReference type="InterPro" id="IPR057336">
    <property type="entry name" value="GerAC_N"/>
</dbReference>
<comment type="similarity">
    <text evidence="2">Belongs to the GerABKC lipoprotein family.</text>
</comment>
<evidence type="ECO:0000313" key="10">
    <source>
        <dbReference type="EMBL" id="MFC4099904.1"/>
    </source>
</evidence>
<dbReference type="Pfam" id="PF05504">
    <property type="entry name" value="Spore_GerAC"/>
    <property type="match status" value="1"/>
</dbReference>
<dbReference type="Proteomes" id="UP001595715">
    <property type="component" value="Unassembled WGS sequence"/>
</dbReference>
<sequence>MSSCAARYHRRSPLHTMRRLSITALIGALLLLTAGCGDQAELTERAFVMGMAFDRGEDGKLLLTLQIYKPSQSVAAKGKTGRPYINVRTSGSTVMEAIRDLTVHVGRKAQFSHLRSVLISEKLAREGMMSELLDIFYRDNEPRLTCSVIITRGKAGPYLDVAPLIENTVSQQYYLNERVAAKYSGKSVHASLLKLAIQLRSASATAMVPYLTQRSEGGATKPSMAGIAIIRDGRMTDKLTGTETEGLLMLDDVYHGGVVEIPCGSQGEGEPSKGTESIEILQFHTAKSIRIKGESLNVTYRMHADAAALGLACSHIITSMHEKDLSKKVADQIKAHATTALRHLQRSQSDTLGIGNAIYQRHPGLWRTWRKDWPERFAKINVAFEVDVLFASHGTSGGKPFLNHPDNEE</sequence>
<evidence type="ECO:0000256" key="1">
    <source>
        <dbReference type="ARBA" id="ARBA00004635"/>
    </source>
</evidence>
<evidence type="ECO:0000259" key="8">
    <source>
        <dbReference type="Pfam" id="PF05504"/>
    </source>
</evidence>